<dbReference type="EMBL" id="BQNB010015428">
    <property type="protein sequence ID" value="GJT39922.1"/>
    <property type="molecule type" value="Genomic_DNA"/>
</dbReference>
<keyword evidence="3" id="KW-1185">Reference proteome</keyword>
<accession>A0ABQ5DLY4</accession>
<name>A0ABQ5DLY4_9ASTR</name>
<evidence type="ECO:0000313" key="2">
    <source>
        <dbReference type="EMBL" id="GJT39922.1"/>
    </source>
</evidence>
<proteinExistence type="predicted"/>
<evidence type="ECO:0000313" key="3">
    <source>
        <dbReference type="Proteomes" id="UP001151760"/>
    </source>
</evidence>
<reference evidence="2" key="1">
    <citation type="journal article" date="2022" name="Int. J. Mol. Sci.">
        <title>Draft Genome of Tanacetum Coccineum: Genomic Comparison of Closely Related Tanacetum-Family Plants.</title>
        <authorList>
            <person name="Yamashiro T."/>
            <person name="Shiraishi A."/>
            <person name="Nakayama K."/>
            <person name="Satake H."/>
        </authorList>
    </citation>
    <scope>NUCLEOTIDE SEQUENCE</scope>
</reference>
<comment type="caution">
    <text evidence="2">The sequence shown here is derived from an EMBL/GenBank/DDBJ whole genome shotgun (WGS) entry which is preliminary data.</text>
</comment>
<sequence>MPSTPGGIESSCSRNASISSIRKSLPPKGVKDGGRESITRSEVEVLVSPTLRSRMRLMSKESFVYSELLSKARADPQESLLRLGGTRGSAMYNVPQNRQERRTFQLSRKLSAMPVGVEIVRSASSSIIRVLVKAGRLSSFQMERVIRLMLALRSAKAKHSFISGKSHVFKIGLSTPGMEDTGACLKLIPRFDVLWGVHWWNTIEVEFGLQPSEERELEYGFLNDDSLLYPYPSDQATSMNCGVERASYSTLKQCFSL</sequence>
<evidence type="ECO:0000256" key="1">
    <source>
        <dbReference type="SAM" id="MobiDB-lite"/>
    </source>
</evidence>
<protein>
    <submittedName>
        <fullName evidence="2">Uncharacterized protein</fullName>
    </submittedName>
</protein>
<reference evidence="2" key="2">
    <citation type="submission" date="2022-01" db="EMBL/GenBank/DDBJ databases">
        <authorList>
            <person name="Yamashiro T."/>
            <person name="Shiraishi A."/>
            <person name="Satake H."/>
            <person name="Nakayama K."/>
        </authorList>
    </citation>
    <scope>NUCLEOTIDE SEQUENCE</scope>
</reference>
<feature type="region of interest" description="Disordered" evidence="1">
    <location>
        <begin position="1"/>
        <end position="36"/>
    </location>
</feature>
<organism evidence="2 3">
    <name type="scientific">Tanacetum coccineum</name>
    <dbReference type="NCBI Taxonomy" id="301880"/>
    <lineage>
        <taxon>Eukaryota</taxon>
        <taxon>Viridiplantae</taxon>
        <taxon>Streptophyta</taxon>
        <taxon>Embryophyta</taxon>
        <taxon>Tracheophyta</taxon>
        <taxon>Spermatophyta</taxon>
        <taxon>Magnoliopsida</taxon>
        <taxon>eudicotyledons</taxon>
        <taxon>Gunneridae</taxon>
        <taxon>Pentapetalae</taxon>
        <taxon>asterids</taxon>
        <taxon>campanulids</taxon>
        <taxon>Asterales</taxon>
        <taxon>Asteraceae</taxon>
        <taxon>Asteroideae</taxon>
        <taxon>Anthemideae</taxon>
        <taxon>Anthemidinae</taxon>
        <taxon>Tanacetum</taxon>
    </lineage>
</organism>
<gene>
    <name evidence="2" type="ORF">Tco_0939787</name>
</gene>
<feature type="compositionally biased region" description="Low complexity" evidence="1">
    <location>
        <begin position="8"/>
        <end position="21"/>
    </location>
</feature>
<dbReference type="Proteomes" id="UP001151760">
    <property type="component" value="Unassembled WGS sequence"/>
</dbReference>